<gene>
    <name evidence="1" type="ORF">ENJ51_08290</name>
</gene>
<comment type="caution">
    <text evidence="1">The sequence shown here is derived from an EMBL/GenBank/DDBJ whole genome shotgun (WGS) entry which is preliminary data.</text>
</comment>
<sequence length="68" mass="7722">MLSKKIASNINLSKTDYYNNQSSQTFNVGLSQQISKKMTLSLYGSHSKDRKGRKNGYQFKAGQLMFLP</sequence>
<dbReference type="Proteomes" id="UP000885750">
    <property type="component" value="Unassembled WGS sequence"/>
</dbReference>
<dbReference type="EMBL" id="DRMS01000310">
    <property type="protein sequence ID" value="HFC92795.1"/>
    <property type="molecule type" value="Genomic_DNA"/>
</dbReference>
<dbReference type="AlphaFoldDB" id="A0A7V2WVF9"/>
<protein>
    <submittedName>
        <fullName evidence="1">Uncharacterized protein</fullName>
    </submittedName>
</protein>
<accession>A0A7V2WVF9</accession>
<name>A0A7V2WVF9_LEUMU</name>
<evidence type="ECO:0000313" key="1">
    <source>
        <dbReference type="EMBL" id="HFC92795.1"/>
    </source>
</evidence>
<organism evidence="1">
    <name type="scientific">Leucothrix mucor</name>
    <dbReference type="NCBI Taxonomy" id="45248"/>
    <lineage>
        <taxon>Bacteria</taxon>
        <taxon>Pseudomonadati</taxon>
        <taxon>Pseudomonadota</taxon>
        <taxon>Gammaproteobacteria</taxon>
        <taxon>Thiotrichales</taxon>
        <taxon>Thiotrichaceae</taxon>
        <taxon>Leucothrix</taxon>
    </lineage>
</organism>
<proteinExistence type="predicted"/>
<reference evidence="1" key="1">
    <citation type="journal article" date="2020" name="mSystems">
        <title>Genome- and Community-Level Interaction Insights into Carbon Utilization and Element Cycling Functions of Hydrothermarchaeota in Hydrothermal Sediment.</title>
        <authorList>
            <person name="Zhou Z."/>
            <person name="Liu Y."/>
            <person name="Xu W."/>
            <person name="Pan J."/>
            <person name="Luo Z.H."/>
            <person name="Li M."/>
        </authorList>
    </citation>
    <scope>NUCLEOTIDE SEQUENCE [LARGE SCALE GENOMIC DNA]</scope>
    <source>
        <strain evidence="1">HyVt-493</strain>
    </source>
</reference>